<dbReference type="AlphaFoldDB" id="A0A9W4CFE8"/>
<gene>
    <name evidence="1" type="ORF">NO713_00626</name>
</gene>
<dbReference type="KEGG" id="ppsu:NO713_00626"/>
<dbReference type="EMBL" id="LR882967">
    <property type="protein sequence ID" value="CAD5920448.1"/>
    <property type="molecule type" value="Genomic_DNA"/>
</dbReference>
<keyword evidence="2" id="KW-1185">Reference proteome</keyword>
<evidence type="ECO:0000313" key="2">
    <source>
        <dbReference type="Proteomes" id="UP001153719"/>
    </source>
</evidence>
<name>A0A9W4CFE8_9CYAN</name>
<accession>A0A9W4CFE8</accession>
<evidence type="ECO:0000313" key="1">
    <source>
        <dbReference type="EMBL" id="CAD5920448.1"/>
    </source>
</evidence>
<dbReference type="Proteomes" id="UP001153719">
    <property type="component" value="Chromosome"/>
</dbReference>
<proteinExistence type="predicted"/>
<organism evidence="1 2">
    <name type="scientific">Planktothrix pseudagardhii</name>
    <dbReference type="NCBI Taxonomy" id="132604"/>
    <lineage>
        <taxon>Bacteria</taxon>
        <taxon>Bacillati</taxon>
        <taxon>Cyanobacteriota</taxon>
        <taxon>Cyanophyceae</taxon>
        <taxon>Oscillatoriophycideae</taxon>
        <taxon>Oscillatoriales</taxon>
        <taxon>Microcoleaceae</taxon>
        <taxon>Planktothrix</taxon>
    </lineage>
</organism>
<sequence>MSPPFVLNREQGTGNSRLLLNTLYEIPAHPKIKLRLNWDSKPTYHRC</sequence>
<protein>
    <submittedName>
        <fullName evidence="1">Uncharacterized protein</fullName>
    </submittedName>
</protein>
<reference evidence="1" key="1">
    <citation type="submission" date="2020-09" db="EMBL/GenBank/DDBJ databases">
        <authorList>
            <person name="Blom J."/>
        </authorList>
    </citation>
    <scope>NUCLEOTIDE SEQUENCE</scope>
    <source>
        <strain evidence="1">No.713</strain>
    </source>
</reference>